<sequence length="208" mass="22931">MPYRLYVPTTYDGTKAFPLVIALHGMGGDENSYFDSYQRGAFMIEAENRGYIVACPKGRQPASMYVGPAERDVMDVIAEVRRDYKIDPDRIYMTGHSMGGYGTWSIAMNHPDVFAALAPVAGGGNPLGMANIAHIPQLVVHGDNDKTVPVERSRVMVEAAKKHGTEIKYIEIPGGDHVSVAARTFKDVFDWFDSHKRKRPAAKAATNK</sequence>
<keyword evidence="1" id="KW-0732">Signal</keyword>
<proteinExistence type="evidence at protein level"/>
<dbReference type="SUPFAM" id="SSF53474">
    <property type="entry name" value="alpha/beta-Hydrolases"/>
    <property type="match status" value="1"/>
</dbReference>
<name>A0A0A6YVN5_9ZZZZ</name>
<organism evidence="4">
    <name type="scientific">uncultured organism</name>
    <dbReference type="NCBI Taxonomy" id="155900"/>
    <lineage>
        <taxon>unclassified sequences</taxon>
        <taxon>environmental samples</taxon>
    </lineage>
</organism>
<dbReference type="AlphaFoldDB" id="A0A0A6YVN5"/>
<evidence type="ECO:0000256" key="2">
    <source>
        <dbReference type="ARBA" id="ARBA00022801"/>
    </source>
</evidence>
<evidence type="ECO:0000259" key="3">
    <source>
        <dbReference type="Pfam" id="PF00326"/>
    </source>
</evidence>
<accession>A0A0A6YVN5</accession>
<evidence type="ECO:0000313" key="4">
    <source>
        <dbReference type="PDB" id="3WYD"/>
    </source>
</evidence>
<dbReference type="InterPro" id="IPR029058">
    <property type="entry name" value="AB_hydrolase_fold"/>
</dbReference>
<dbReference type="SMR" id="A0A0A6YVN5"/>
<dbReference type="EvolutionaryTrace" id="A0A0A6YVN5"/>
<dbReference type="GO" id="GO:0106435">
    <property type="term" value="F:carboxylesterase activity"/>
    <property type="evidence" value="ECO:0007669"/>
    <property type="project" value="UniProtKB-EC"/>
</dbReference>
<feature type="domain" description="Peptidase S9 prolyl oligopeptidase catalytic" evidence="3">
    <location>
        <begin position="135"/>
        <end position="195"/>
    </location>
</feature>
<dbReference type="PANTHER" id="PTHR43037">
    <property type="entry name" value="UNNAMED PRODUCT-RELATED"/>
    <property type="match status" value="1"/>
</dbReference>
<dbReference type="Pfam" id="PF00326">
    <property type="entry name" value="Peptidase_S9"/>
    <property type="match status" value="2"/>
</dbReference>
<dbReference type="PDBsum" id="3WYD"/>
<evidence type="ECO:0000256" key="1">
    <source>
        <dbReference type="ARBA" id="ARBA00022729"/>
    </source>
</evidence>
<evidence type="ECO:0007829" key="5">
    <source>
        <dbReference type="PDB" id="3WYD"/>
    </source>
</evidence>
<reference evidence="4 5" key="1">
    <citation type="journal article" date="2015" name="Protein Sci.">
        <title>Structural and biochemical characterization of a metagenome-derived esterase with a long N-terminal extension.</title>
        <authorList>
            <person name="Okano H."/>
            <person name="Hong X."/>
            <person name="Kanaya E."/>
            <person name="Angkawidjaja C."/>
            <person name="Kanaya S."/>
        </authorList>
    </citation>
    <scope>X-RAY CRYSTALLOGRAPHY (1.53 ANGSTROMS)</scope>
</reference>
<keyword evidence="4 5" id="KW-0002">3D-structure</keyword>
<keyword evidence="2" id="KW-0378">Hydrolase</keyword>
<dbReference type="InterPro" id="IPR001375">
    <property type="entry name" value="Peptidase_S9_cat"/>
</dbReference>
<dbReference type="PDB" id="3WYD">
    <property type="method" value="X-ray"/>
    <property type="resolution" value="1.53 A"/>
    <property type="chains" value="A/B=1-208"/>
</dbReference>
<dbReference type="EC" id="3.1.1.1" evidence="4"/>
<feature type="domain" description="Peptidase S9 prolyl oligopeptidase catalytic" evidence="3">
    <location>
        <begin position="71"/>
        <end position="130"/>
    </location>
</feature>
<dbReference type="ESTHER" id="9bact-3WYDseq">
    <property type="family name" value="5_AlphaBeta_hydrolase"/>
</dbReference>
<dbReference type="Gene3D" id="3.40.50.1820">
    <property type="entry name" value="alpha/beta hydrolase"/>
    <property type="match status" value="1"/>
</dbReference>
<dbReference type="InterPro" id="IPR050955">
    <property type="entry name" value="Plant_Biomass_Hydrol_Est"/>
</dbReference>
<protein>
    <submittedName>
        <fullName evidence="4">LC-Est1C</fullName>
        <ecNumber evidence="4">3.1.1.1</ecNumber>
    </submittedName>
</protein>
<dbReference type="PANTHER" id="PTHR43037:SF5">
    <property type="entry name" value="FERULOYL ESTERASE"/>
    <property type="match status" value="1"/>
</dbReference>